<organism evidence="1 2">
    <name type="scientific">Camellia lanceoleosa</name>
    <dbReference type="NCBI Taxonomy" id="1840588"/>
    <lineage>
        <taxon>Eukaryota</taxon>
        <taxon>Viridiplantae</taxon>
        <taxon>Streptophyta</taxon>
        <taxon>Embryophyta</taxon>
        <taxon>Tracheophyta</taxon>
        <taxon>Spermatophyta</taxon>
        <taxon>Magnoliopsida</taxon>
        <taxon>eudicotyledons</taxon>
        <taxon>Gunneridae</taxon>
        <taxon>Pentapetalae</taxon>
        <taxon>asterids</taxon>
        <taxon>Ericales</taxon>
        <taxon>Theaceae</taxon>
        <taxon>Camellia</taxon>
    </lineage>
</organism>
<evidence type="ECO:0000313" key="2">
    <source>
        <dbReference type="Proteomes" id="UP001060215"/>
    </source>
</evidence>
<accession>A0ACC0H6Z4</accession>
<keyword evidence="2" id="KW-1185">Reference proteome</keyword>
<sequence>MPSRQFPPQLPPQPPHHSLLLPISGSISVAFSILLLLTFCFRKLTKKRTVVSDSKPPHRFSYSALRRSTSSFSPSRRLGHGGSGSVYRGTLKNPSKDLAVKVMDVGSLQGEREYQNELSFAGKLDSDYIVSAIGFSSDQKRRRMVLVYELMSNGSLQDCLFHRKCSELMEWKKRFEIAIEIAKGLEYLHHDCDPAVIHGDVKPSNILLDLNFNAKIGDFGLARLKSEEQCEIAVVNGGLDGRDEDNGSIGFDESNSGPNQSPESFARLSVSEKSPEMVLGVETSPPETVEAVASSPRAALAVEKSLSRKDWWWKQDSGSGAESGVVKDYVMEWIGNEIKKERPKSEWIGASSSSGQIGKKSERKKSRKRLDWWTTMDDDNNKKKKEKRRPAREWWKEEYCEELEKKKKKKQKQEQGSINDANNSENWWPMEDELNVDRKKKKKRSRNSSPRSSVDWWLDGLSAELWRARRNSHDSASGEMAKSGGCSSTPSTRGTVCYIAPEYGCGGEISEKCDVYSFGVLLLVLVSGRRPLQVTGSPISEFKRANLLSWARNLARAGKLLDLVDQSIQILDKKQALLCITIAMLCIQKLPACRPSMKEVVGMLSGELDSPQLPVEFSPSPPSRVPFKSYKKGPVSF</sequence>
<gene>
    <name evidence="1" type="ORF">LOK49_LG07G00521</name>
</gene>
<protein>
    <submittedName>
        <fullName evidence="1">Receptor-like serine/threonine-protein kinase</fullName>
    </submittedName>
</protein>
<comment type="caution">
    <text evidence="1">The sequence shown here is derived from an EMBL/GenBank/DDBJ whole genome shotgun (WGS) entry which is preliminary data.</text>
</comment>
<name>A0ACC0H6Z4_9ERIC</name>
<dbReference type="EMBL" id="CM045764">
    <property type="protein sequence ID" value="KAI8007631.1"/>
    <property type="molecule type" value="Genomic_DNA"/>
</dbReference>
<dbReference type="Proteomes" id="UP001060215">
    <property type="component" value="Chromosome 7"/>
</dbReference>
<evidence type="ECO:0000313" key="1">
    <source>
        <dbReference type="EMBL" id="KAI8007631.1"/>
    </source>
</evidence>
<reference evidence="1 2" key="1">
    <citation type="journal article" date="2022" name="Plant J.">
        <title>Chromosome-level genome of Camellia lanceoleosa provides a valuable resource for understanding genome evolution and self-incompatibility.</title>
        <authorList>
            <person name="Gong W."/>
            <person name="Xiao S."/>
            <person name="Wang L."/>
            <person name="Liao Z."/>
            <person name="Chang Y."/>
            <person name="Mo W."/>
            <person name="Hu G."/>
            <person name="Li W."/>
            <person name="Zhao G."/>
            <person name="Zhu H."/>
            <person name="Hu X."/>
            <person name="Ji K."/>
            <person name="Xiang X."/>
            <person name="Song Q."/>
            <person name="Yuan D."/>
            <person name="Jin S."/>
            <person name="Zhang L."/>
        </authorList>
    </citation>
    <scope>NUCLEOTIDE SEQUENCE [LARGE SCALE GENOMIC DNA]</scope>
    <source>
        <strain evidence="1">SQ_2022a</strain>
    </source>
</reference>
<proteinExistence type="predicted"/>